<dbReference type="EMBL" id="ABJB010888675">
    <property type="status" value="NOT_ANNOTATED_CDS"/>
    <property type="molecule type" value="Genomic_DNA"/>
</dbReference>
<dbReference type="AlphaFoldDB" id="B7PM84"/>
<evidence type="ECO:0000313" key="5">
    <source>
        <dbReference type="EnsemblMetazoa" id="ISCW018594-PA"/>
    </source>
</evidence>
<dbReference type="EMBL" id="ABJB010138753">
    <property type="status" value="NOT_ANNOTATED_CDS"/>
    <property type="molecule type" value="Genomic_DNA"/>
</dbReference>
<evidence type="ECO:0000313" key="6">
    <source>
        <dbReference type="Proteomes" id="UP000001555"/>
    </source>
</evidence>
<dbReference type="Proteomes" id="UP000001555">
    <property type="component" value="Unassembled WGS sequence"/>
</dbReference>
<dbReference type="EMBL" id="ABJB010369817">
    <property type="status" value="NOT_ANNOTATED_CDS"/>
    <property type="molecule type" value="Genomic_DNA"/>
</dbReference>
<feature type="region of interest" description="Disordered" evidence="1">
    <location>
        <begin position="1"/>
        <end position="22"/>
    </location>
</feature>
<gene>
    <name evidence="4" type="ORF">IscW_ISCW018594</name>
</gene>
<dbReference type="VEuPathDB" id="VectorBase:ISCW018594"/>
<feature type="domain" description="Lysine-specific demethylase 3B PWWP" evidence="3">
    <location>
        <begin position="69"/>
        <end position="137"/>
    </location>
</feature>
<dbReference type="STRING" id="6945.B7PM84"/>
<dbReference type="HOGENOM" id="CLU_954032_0_0_1"/>
<dbReference type="OrthoDB" id="1667110at2759"/>
<dbReference type="InParanoid" id="B7PM84"/>
<dbReference type="EMBL" id="ABJB010741512">
    <property type="status" value="NOT_ANNOTATED_CDS"/>
    <property type="molecule type" value="Genomic_DNA"/>
</dbReference>
<dbReference type="EMBL" id="ABJB010488774">
    <property type="status" value="NOT_ANNOTATED_CDS"/>
    <property type="molecule type" value="Genomic_DNA"/>
</dbReference>
<dbReference type="EMBL" id="ABJB010468980">
    <property type="status" value="NOT_ANNOTATED_CDS"/>
    <property type="molecule type" value="Genomic_DNA"/>
</dbReference>
<reference evidence="4 6" key="1">
    <citation type="submission" date="2008-03" db="EMBL/GenBank/DDBJ databases">
        <title>Annotation of Ixodes scapularis.</title>
        <authorList>
            <consortium name="Ixodes scapularis Genome Project Consortium"/>
            <person name="Caler E."/>
            <person name="Hannick L.I."/>
            <person name="Bidwell S."/>
            <person name="Joardar V."/>
            <person name="Thiagarajan M."/>
            <person name="Amedeo P."/>
            <person name="Galinsky K.J."/>
            <person name="Schobel S."/>
            <person name="Inman J."/>
            <person name="Hostetler J."/>
            <person name="Miller J."/>
            <person name="Hammond M."/>
            <person name="Megy K."/>
            <person name="Lawson D."/>
            <person name="Kodira C."/>
            <person name="Sutton G."/>
            <person name="Meyer J."/>
            <person name="Hill C.A."/>
            <person name="Birren B."/>
            <person name="Nene V."/>
            <person name="Collins F."/>
            <person name="Alarcon-Chaidez F."/>
            <person name="Wikel S."/>
            <person name="Strausberg R."/>
        </authorList>
    </citation>
    <scope>NUCLEOTIDE SEQUENCE [LARGE SCALE GENOMIC DNA]</scope>
    <source>
        <strain evidence="6">Wikel</strain>
        <strain evidence="4">Wikel colony</strain>
    </source>
</reference>
<dbReference type="Pfam" id="PF22988">
    <property type="entry name" value="PWWP_KDM3B"/>
    <property type="match status" value="1"/>
</dbReference>
<evidence type="ECO:0000256" key="1">
    <source>
        <dbReference type="SAM" id="MobiDB-lite"/>
    </source>
</evidence>
<dbReference type="Pfam" id="PF22987">
    <property type="entry name" value="Tudor_KDM3B"/>
    <property type="match status" value="1"/>
</dbReference>
<dbReference type="EnsemblMetazoa" id="ISCW018594-RA">
    <property type="protein sequence ID" value="ISCW018594-PA"/>
    <property type="gene ID" value="ISCW018594"/>
</dbReference>
<feature type="domain" description="Lysine-specific demethylase 3A/B tudor" evidence="2">
    <location>
        <begin position="139"/>
        <end position="179"/>
    </location>
</feature>
<keyword evidence="6" id="KW-1185">Reference proteome</keyword>
<dbReference type="InterPro" id="IPR054504">
    <property type="entry name" value="PWWP_KDM3B"/>
</dbReference>
<dbReference type="PaxDb" id="6945-B7PM84"/>
<dbReference type="VEuPathDB" id="VectorBase:ISCP_037777"/>
<reference evidence="5" key="2">
    <citation type="submission" date="2020-05" db="UniProtKB">
        <authorList>
            <consortium name="EnsemblMetazoa"/>
        </authorList>
    </citation>
    <scope>IDENTIFICATION</scope>
    <source>
        <strain evidence="5">wikel</strain>
    </source>
</reference>
<name>B7PM84_IXOSC</name>
<evidence type="ECO:0000313" key="4">
    <source>
        <dbReference type="EMBL" id="EEC07708.1"/>
    </source>
</evidence>
<proteinExistence type="predicted"/>
<protein>
    <submittedName>
        <fullName evidence="4 5">Uncharacterized protein</fullName>
    </submittedName>
</protein>
<evidence type="ECO:0000259" key="2">
    <source>
        <dbReference type="Pfam" id="PF22987"/>
    </source>
</evidence>
<dbReference type="EMBL" id="DS746366">
    <property type="protein sequence ID" value="EEC07708.1"/>
    <property type="molecule type" value="Genomic_DNA"/>
</dbReference>
<dbReference type="EMBL" id="ABJB010551476">
    <property type="status" value="NOT_ANNOTATED_CDS"/>
    <property type="molecule type" value="Genomic_DNA"/>
</dbReference>
<organism>
    <name type="scientific">Ixodes scapularis</name>
    <name type="common">Black-legged tick</name>
    <name type="synonym">Deer tick</name>
    <dbReference type="NCBI Taxonomy" id="6945"/>
    <lineage>
        <taxon>Eukaryota</taxon>
        <taxon>Metazoa</taxon>
        <taxon>Ecdysozoa</taxon>
        <taxon>Arthropoda</taxon>
        <taxon>Chelicerata</taxon>
        <taxon>Arachnida</taxon>
        <taxon>Acari</taxon>
        <taxon>Parasitiformes</taxon>
        <taxon>Ixodida</taxon>
        <taxon>Ixodoidea</taxon>
        <taxon>Ixodidae</taxon>
        <taxon>Ixodinae</taxon>
        <taxon>Ixodes</taxon>
    </lineage>
</organism>
<evidence type="ECO:0000259" key="3">
    <source>
        <dbReference type="Pfam" id="PF22988"/>
    </source>
</evidence>
<accession>B7PM84</accession>
<sequence>MNLCGSARTPQTAGEEAGGSRLGGARAVSVSGLGGDVPAKLGRASAAEGVGESCAACSETGRTGACGQNYNCFVDRLGLWDRAAKPIEYLCDRQLEFVDYAELRIYQERDVDVEACCLEQGEARRAVKRWVEFQDGQRILVTTPSVLVGYRVQVYRAEGTTQWYTAVIISYNETTRALSTSPENASPAVLGGELAARRRCPRGVALALSRGTSQAAKKKKPDDAAGSVQGWSCRCARWGRVASSPIRKEGKLAACATRRVASPLPRSGGQAATHVACAPRRRVGRVAALCRS</sequence>
<dbReference type="VEuPathDB" id="VectorBase:ISCI018594"/>
<dbReference type="EMBL" id="ABJB010413964">
    <property type="status" value="NOT_ANNOTATED_CDS"/>
    <property type="molecule type" value="Genomic_DNA"/>
</dbReference>
<dbReference type="EMBL" id="ABJB010516928">
    <property type="status" value="NOT_ANNOTATED_CDS"/>
    <property type="molecule type" value="Genomic_DNA"/>
</dbReference>
<dbReference type="InterPro" id="IPR054503">
    <property type="entry name" value="KDM3AB_Tudor"/>
</dbReference>